<evidence type="ECO:0000313" key="2">
    <source>
        <dbReference type="EMBL" id="GHC91318.1"/>
    </source>
</evidence>
<feature type="region of interest" description="Disordered" evidence="1">
    <location>
        <begin position="143"/>
        <end position="173"/>
    </location>
</feature>
<dbReference type="InterPro" id="IPR011991">
    <property type="entry name" value="ArsR-like_HTH"/>
</dbReference>
<dbReference type="Gene3D" id="1.10.10.10">
    <property type="entry name" value="Winged helix-like DNA-binding domain superfamily/Winged helix DNA-binding domain"/>
    <property type="match status" value="1"/>
</dbReference>
<gene>
    <name evidence="2" type="ORF">GCM10010334_26230</name>
</gene>
<accession>A0A918WWL4</accession>
<evidence type="ECO:0000313" key="3">
    <source>
        <dbReference type="Proteomes" id="UP000638353"/>
    </source>
</evidence>
<protein>
    <recommendedName>
        <fullName evidence="4">Helix-turn-helix domain-containing protein</fullName>
    </recommendedName>
</protein>
<evidence type="ECO:0008006" key="4">
    <source>
        <dbReference type="Google" id="ProtNLM"/>
    </source>
</evidence>
<dbReference type="Pfam" id="PF12840">
    <property type="entry name" value="HTH_20"/>
    <property type="match status" value="1"/>
</dbReference>
<dbReference type="Proteomes" id="UP000638353">
    <property type="component" value="Unassembled WGS sequence"/>
</dbReference>
<dbReference type="InterPro" id="IPR036390">
    <property type="entry name" value="WH_DNA-bd_sf"/>
</dbReference>
<dbReference type="EMBL" id="BMVC01000004">
    <property type="protein sequence ID" value="GHC91318.1"/>
    <property type="molecule type" value="Genomic_DNA"/>
</dbReference>
<name>A0A918WWL4_9ACTN</name>
<evidence type="ECO:0000256" key="1">
    <source>
        <dbReference type="SAM" id="MobiDB-lite"/>
    </source>
</evidence>
<proteinExistence type="predicted"/>
<reference evidence="2" key="1">
    <citation type="journal article" date="2014" name="Int. J. Syst. Evol. Microbiol.">
        <title>Complete genome sequence of Corynebacterium casei LMG S-19264T (=DSM 44701T), isolated from a smear-ripened cheese.</title>
        <authorList>
            <consortium name="US DOE Joint Genome Institute (JGI-PGF)"/>
            <person name="Walter F."/>
            <person name="Albersmeier A."/>
            <person name="Kalinowski J."/>
            <person name="Ruckert C."/>
        </authorList>
    </citation>
    <scope>NUCLEOTIDE SEQUENCE</scope>
    <source>
        <strain evidence="2">JCM 4637</strain>
    </source>
</reference>
<reference evidence="2" key="2">
    <citation type="submission" date="2020-09" db="EMBL/GenBank/DDBJ databases">
        <authorList>
            <person name="Sun Q."/>
            <person name="Ohkuma M."/>
        </authorList>
    </citation>
    <scope>NUCLEOTIDE SEQUENCE</scope>
    <source>
        <strain evidence="2">JCM 4637</strain>
    </source>
</reference>
<organism evidence="2 3">
    <name type="scientific">Streptomyces finlayi</name>
    <dbReference type="NCBI Taxonomy" id="67296"/>
    <lineage>
        <taxon>Bacteria</taxon>
        <taxon>Bacillati</taxon>
        <taxon>Actinomycetota</taxon>
        <taxon>Actinomycetes</taxon>
        <taxon>Kitasatosporales</taxon>
        <taxon>Streptomycetaceae</taxon>
        <taxon>Streptomyces</taxon>
    </lineage>
</organism>
<dbReference type="InterPro" id="IPR036388">
    <property type="entry name" value="WH-like_DNA-bd_sf"/>
</dbReference>
<dbReference type="SUPFAM" id="SSF46785">
    <property type="entry name" value="Winged helix' DNA-binding domain"/>
    <property type="match status" value="1"/>
</dbReference>
<dbReference type="CDD" id="cd00090">
    <property type="entry name" value="HTH_ARSR"/>
    <property type="match status" value="1"/>
</dbReference>
<dbReference type="AlphaFoldDB" id="A0A918WWL4"/>
<feature type="region of interest" description="Disordered" evidence="1">
    <location>
        <begin position="1"/>
        <end position="40"/>
    </location>
</feature>
<comment type="caution">
    <text evidence="2">The sequence shown here is derived from an EMBL/GenBank/DDBJ whole genome shotgun (WGS) entry which is preliminary data.</text>
</comment>
<sequence>MPDEIQQSDESPRSGAGRPPTAHDRLRHATPLPRAPKTLPDHPLRIALLDLLAEVGTLTSTQAAVRLGESSGLCSFHLRQLARHGLIEEAPHKGGRARPWRLRWESDEVPALAQDTPLQAVVHLTPQESAELTAAVRALLTPFQNRTPSPATTPTTVSIDPHALPQESQVRPG</sequence>
<feature type="compositionally biased region" description="Low complexity" evidence="1">
    <location>
        <begin position="147"/>
        <end position="156"/>
    </location>
</feature>